<organism evidence="1 2">
    <name type="scientific">Vicia faba</name>
    <name type="common">Broad bean</name>
    <name type="synonym">Faba vulgaris</name>
    <dbReference type="NCBI Taxonomy" id="3906"/>
    <lineage>
        <taxon>Eukaryota</taxon>
        <taxon>Viridiplantae</taxon>
        <taxon>Streptophyta</taxon>
        <taxon>Embryophyta</taxon>
        <taxon>Tracheophyta</taxon>
        <taxon>Spermatophyta</taxon>
        <taxon>Magnoliopsida</taxon>
        <taxon>eudicotyledons</taxon>
        <taxon>Gunneridae</taxon>
        <taxon>Pentapetalae</taxon>
        <taxon>rosids</taxon>
        <taxon>fabids</taxon>
        <taxon>Fabales</taxon>
        <taxon>Fabaceae</taxon>
        <taxon>Papilionoideae</taxon>
        <taxon>50 kb inversion clade</taxon>
        <taxon>NPAAA clade</taxon>
        <taxon>Hologalegina</taxon>
        <taxon>IRL clade</taxon>
        <taxon>Fabeae</taxon>
        <taxon>Vicia</taxon>
    </lineage>
</organism>
<protein>
    <submittedName>
        <fullName evidence="1">Uncharacterized protein</fullName>
    </submittedName>
</protein>
<dbReference type="EMBL" id="OX451737">
    <property type="protein sequence ID" value="CAI8597079.1"/>
    <property type="molecule type" value="Genomic_DNA"/>
</dbReference>
<dbReference type="AlphaFoldDB" id="A0AAV0ZH94"/>
<keyword evidence="2" id="KW-1185">Reference proteome</keyword>
<reference evidence="1 2" key="1">
    <citation type="submission" date="2023-01" db="EMBL/GenBank/DDBJ databases">
        <authorList>
            <person name="Kreplak J."/>
        </authorList>
    </citation>
    <scope>NUCLEOTIDE SEQUENCE [LARGE SCALE GENOMIC DNA]</scope>
</reference>
<evidence type="ECO:0000313" key="2">
    <source>
        <dbReference type="Proteomes" id="UP001157006"/>
    </source>
</evidence>
<sequence length="187" mass="21486">MSGCEVFREWVIYGTEIGRLSRAWKWRGIGDGSSCYEKTEGTRLEICRSRERLGFAQNGWFVDGEKTWDGFASGILTDSMLVQVKLVLWLTDFMVLTDPKQIPGFGNSRFQVLVTAGVKGYKKLFRVTTRSLGGVIQESWEDCFFEIFVLWAAFWAVLQDRFGQQLGMVFIDTRLKKMDSTTLKKMD</sequence>
<evidence type="ECO:0000313" key="1">
    <source>
        <dbReference type="EMBL" id="CAI8597079.1"/>
    </source>
</evidence>
<name>A0AAV0ZH94_VICFA</name>
<proteinExistence type="predicted"/>
<dbReference type="Proteomes" id="UP001157006">
    <property type="component" value="Chromosome 2"/>
</dbReference>
<accession>A0AAV0ZH94</accession>
<gene>
    <name evidence="1" type="ORF">VFH_II064720</name>
</gene>